<feature type="transmembrane region" description="Helical" evidence="1">
    <location>
        <begin position="6"/>
        <end position="27"/>
    </location>
</feature>
<feature type="transmembrane region" description="Helical" evidence="1">
    <location>
        <begin position="215"/>
        <end position="236"/>
    </location>
</feature>
<feature type="transmembrane region" description="Helical" evidence="1">
    <location>
        <begin position="245"/>
        <end position="268"/>
    </location>
</feature>
<proteinExistence type="predicted"/>
<keyword evidence="3" id="KW-1185">Reference proteome</keyword>
<keyword evidence="1" id="KW-1133">Transmembrane helix</keyword>
<comment type="caution">
    <text evidence="2">The sequence shown here is derived from an EMBL/GenBank/DDBJ whole genome shotgun (WGS) entry which is preliminary data.</text>
</comment>
<dbReference type="STRING" id="766136.BHF68_10580"/>
<protein>
    <recommendedName>
        <fullName evidence="4">DMSO reductase</fullName>
    </recommendedName>
</protein>
<dbReference type="GO" id="GO:0009389">
    <property type="term" value="F:dimethyl sulfoxide reductase activity"/>
    <property type="evidence" value="ECO:0007669"/>
    <property type="project" value="TreeGrafter"/>
</dbReference>
<evidence type="ECO:0008006" key="4">
    <source>
        <dbReference type="Google" id="ProtNLM"/>
    </source>
</evidence>
<organism evidence="2 3">
    <name type="scientific">Desulfuribacillus alkaliarsenatis</name>
    <dbReference type="NCBI Taxonomy" id="766136"/>
    <lineage>
        <taxon>Bacteria</taxon>
        <taxon>Bacillati</taxon>
        <taxon>Bacillota</taxon>
        <taxon>Desulfuribacillia</taxon>
        <taxon>Desulfuribacillales</taxon>
        <taxon>Desulfuribacillaceae</taxon>
        <taxon>Desulfuribacillus</taxon>
    </lineage>
</organism>
<feature type="transmembrane region" description="Helical" evidence="1">
    <location>
        <begin position="144"/>
        <end position="163"/>
    </location>
</feature>
<evidence type="ECO:0000313" key="3">
    <source>
        <dbReference type="Proteomes" id="UP000094296"/>
    </source>
</evidence>
<dbReference type="GO" id="GO:0005886">
    <property type="term" value="C:plasma membrane"/>
    <property type="evidence" value="ECO:0007669"/>
    <property type="project" value="TreeGrafter"/>
</dbReference>
<dbReference type="AlphaFoldDB" id="A0A1E5FZ25"/>
<gene>
    <name evidence="2" type="ORF">BHF68_10580</name>
</gene>
<dbReference type="GO" id="GO:0019645">
    <property type="term" value="P:anaerobic electron transport chain"/>
    <property type="evidence" value="ECO:0007669"/>
    <property type="project" value="InterPro"/>
</dbReference>
<reference evidence="2 3" key="1">
    <citation type="submission" date="2016-09" db="EMBL/GenBank/DDBJ databases">
        <title>Draft genome sequence for the type strain of Desulfuribacillus alkaliarsenatis AHT28, an obligately anaerobic, sulfidogenic bacterium isolated from Russian soda lake sediments.</title>
        <authorList>
            <person name="Abin C.A."/>
            <person name="Hollibaugh J.T."/>
        </authorList>
    </citation>
    <scope>NUCLEOTIDE SEQUENCE [LARGE SCALE GENOMIC DNA]</scope>
    <source>
        <strain evidence="2 3">AHT28</strain>
    </source>
</reference>
<feature type="transmembrane region" description="Helical" evidence="1">
    <location>
        <begin position="175"/>
        <end position="195"/>
    </location>
</feature>
<name>A0A1E5FZ25_9FIRM</name>
<dbReference type="PANTHER" id="PTHR38095">
    <property type="entry name" value="ANAEROBIC DIMETHYL SULFOXIDE REDUCTASE CHAIN YNFH"/>
    <property type="match status" value="1"/>
</dbReference>
<dbReference type="Pfam" id="PF04976">
    <property type="entry name" value="DmsC"/>
    <property type="match status" value="1"/>
</dbReference>
<dbReference type="GO" id="GO:0009390">
    <property type="term" value="C:dimethyl sulfoxide reductase complex"/>
    <property type="evidence" value="ECO:0007669"/>
    <property type="project" value="TreeGrafter"/>
</dbReference>
<feature type="transmembrane region" description="Helical" evidence="1">
    <location>
        <begin position="110"/>
        <end position="132"/>
    </location>
</feature>
<evidence type="ECO:0000256" key="1">
    <source>
        <dbReference type="SAM" id="Phobius"/>
    </source>
</evidence>
<dbReference type="Proteomes" id="UP000094296">
    <property type="component" value="Unassembled WGS sequence"/>
</dbReference>
<feature type="transmembrane region" description="Helical" evidence="1">
    <location>
        <begin position="79"/>
        <end position="98"/>
    </location>
</feature>
<accession>A0A1E5FZ25</accession>
<keyword evidence="1" id="KW-0472">Membrane</keyword>
<feature type="transmembrane region" description="Helical" evidence="1">
    <location>
        <begin position="39"/>
        <end position="59"/>
    </location>
</feature>
<evidence type="ECO:0000313" key="2">
    <source>
        <dbReference type="EMBL" id="OEF95834.1"/>
    </source>
</evidence>
<dbReference type="EMBL" id="MIJE01000034">
    <property type="protein sequence ID" value="OEF95834.1"/>
    <property type="molecule type" value="Genomic_DNA"/>
</dbReference>
<sequence length="275" mass="30111">MMSEITLVLFTVLTQLAVGALVTLWLLETLGKKVKVETGKFLTTTVLGITAVGIVISLFHLGSPAMAFLALSNIANSWLSREILMFGLFFVAALVYLLQWKEGQQQARKIVGCVTAIIGTVAVMFSGMIYVLPAMPAWNNFSPVLFFLVTAFLLGPIYTFMVLRFKDDIEAPKIPVAVSVVLGFSIISFVLYLTTMQAGVIEQNLTAVNIIASEAFWLRAAVGWLLPLGILGYFAYKQQKMTQPVVITVFLLLLVGELVGRELFYSAIVGMQIGL</sequence>
<keyword evidence="1" id="KW-0812">Transmembrane</keyword>
<dbReference type="InterPro" id="IPR007059">
    <property type="entry name" value="DmsC"/>
</dbReference>
<dbReference type="PANTHER" id="PTHR38095:SF2">
    <property type="entry name" value="ANAEROBIC DIMETHYL SULFOXIDE REDUCTASE CHAIN C"/>
    <property type="match status" value="1"/>
</dbReference>